<reference evidence="10 11" key="1">
    <citation type="submission" date="2017-03" db="EMBL/GenBank/DDBJ databases">
        <authorList>
            <person name="Afonso C.L."/>
            <person name="Miller P.J."/>
            <person name="Scott M.A."/>
            <person name="Spackman E."/>
            <person name="Goraichik I."/>
            <person name="Dimitrov K.M."/>
            <person name="Suarez D.L."/>
            <person name="Swayne D.E."/>
        </authorList>
    </citation>
    <scope>NUCLEOTIDE SEQUENCE [LARGE SCALE GENOMIC DNA]</scope>
    <source>
        <strain evidence="10 11">CECT 8110</strain>
    </source>
</reference>
<dbReference type="EC" id="1.4.3.5" evidence="6"/>
<evidence type="ECO:0000256" key="6">
    <source>
        <dbReference type="HAMAP-Rule" id="MF_01629"/>
    </source>
</evidence>
<name>A0A1X6Z8E1_9RHOB</name>
<feature type="binding site" evidence="6 7">
    <location>
        <position position="171"/>
    </location>
    <ligand>
        <name>FMN</name>
        <dbReference type="ChEBI" id="CHEBI:58210"/>
    </ligand>
</feature>
<dbReference type="InterPro" id="IPR011576">
    <property type="entry name" value="Pyridox_Oxase_N"/>
</dbReference>
<proteinExistence type="inferred from homology"/>
<feature type="binding site" evidence="6">
    <location>
        <position position="114"/>
    </location>
    <ligand>
        <name>substrate</name>
    </ligand>
</feature>
<dbReference type="EMBL" id="FWFU01000003">
    <property type="protein sequence ID" value="SLN43292.1"/>
    <property type="molecule type" value="Genomic_DNA"/>
</dbReference>
<dbReference type="InterPro" id="IPR012349">
    <property type="entry name" value="Split_barrel_FMN-bd"/>
</dbReference>
<feature type="binding site" evidence="6 7">
    <location>
        <position position="70"/>
    </location>
    <ligand>
        <name>FMN</name>
        <dbReference type="ChEBI" id="CHEBI:58210"/>
    </ligand>
</feature>
<dbReference type="Pfam" id="PF10590">
    <property type="entry name" value="PNP_phzG_C"/>
    <property type="match status" value="1"/>
</dbReference>
<comment type="cofactor">
    <cofactor evidence="6 7">
        <name>FMN</name>
        <dbReference type="ChEBI" id="CHEBI:58210"/>
    </cofactor>
    <text evidence="6 7">Binds 1 FMN per subunit.</text>
</comment>
<feature type="binding site" evidence="6">
    <location>
        <position position="53"/>
    </location>
    <ligand>
        <name>substrate</name>
    </ligand>
</feature>
<evidence type="ECO:0000256" key="2">
    <source>
        <dbReference type="ARBA" id="ARBA00022630"/>
    </source>
</evidence>
<dbReference type="GO" id="GO:0008615">
    <property type="term" value="P:pyridoxine biosynthetic process"/>
    <property type="evidence" value="ECO:0007669"/>
    <property type="project" value="UniProtKB-UniRule"/>
</dbReference>
<feature type="binding site" evidence="6 7">
    <location>
        <begin position="63"/>
        <end position="64"/>
    </location>
    <ligand>
        <name>FMN</name>
        <dbReference type="ChEBI" id="CHEBI:58210"/>
    </ligand>
</feature>
<comment type="pathway">
    <text evidence="6">Cofactor metabolism; pyridoxal 5'-phosphate salvage; pyridoxal 5'-phosphate from pyridoxamine 5'-phosphate: step 1/1.</text>
</comment>
<protein>
    <recommendedName>
        <fullName evidence="6">Pyridoxine/pyridoxamine 5'-phosphate oxidase</fullName>
        <ecNumber evidence="6">1.4.3.5</ecNumber>
    </recommendedName>
    <alternativeName>
        <fullName evidence="6">PNP/PMP oxidase</fullName>
        <shortName evidence="6">PNPOx</shortName>
    </alternativeName>
    <alternativeName>
        <fullName evidence="6">Pyridoxal 5'-phosphate synthase</fullName>
    </alternativeName>
</protein>
<accession>A0A1X6Z8E1</accession>
<evidence type="ECO:0000256" key="4">
    <source>
        <dbReference type="ARBA" id="ARBA00023002"/>
    </source>
</evidence>
<dbReference type="Proteomes" id="UP000193207">
    <property type="component" value="Unassembled WGS sequence"/>
</dbReference>
<dbReference type="NCBIfam" id="NF004231">
    <property type="entry name" value="PRK05679.1"/>
    <property type="match status" value="1"/>
</dbReference>
<feature type="binding site" evidence="6">
    <location>
        <position position="110"/>
    </location>
    <ligand>
        <name>substrate</name>
    </ligand>
</feature>
<comment type="catalytic activity">
    <reaction evidence="6">
        <text>pyridoxine 5'-phosphate + O2 = pyridoxal 5'-phosphate + H2O2</text>
        <dbReference type="Rhea" id="RHEA:15149"/>
        <dbReference type="ChEBI" id="CHEBI:15379"/>
        <dbReference type="ChEBI" id="CHEBI:16240"/>
        <dbReference type="ChEBI" id="CHEBI:58589"/>
        <dbReference type="ChEBI" id="CHEBI:597326"/>
        <dbReference type="EC" id="1.4.3.5"/>
    </reaction>
</comment>
<dbReference type="Pfam" id="PF01243">
    <property type="entry name" value="PNPOx_N"/>
    <property type="match status" value="1"/>
</dbReference>
<comment type="function">
    <text evidence="6">Catalyzes the oxidation of either pyridoxine 5'-phosphate (PNP) or pyridoxamine 5'-phosphate (PMP) into pyridoxal 5'-phosphate (PLP).</text>
</comment>
<dbReference type="InterPro" id="IPR000659">
    <property type="entry name" value="Pyridox_Oxase"/>
</dbReference>
<evidence type="ECO:0000259" key="9">
    <source>
        <dbReference type="Pfam" id="PF10590"/>
    </source>
</evidence>
<dbReference type="UniPathway" id="UPA01068">
    <property type="reaction ID" value="UER00304"/>
</dbReference>
<feature type="binding site" evidence="6 7">
    <location>
        <begin position="48"/>
        <end position="53"/>
    </location>
    <ligand>
        <name>FMN</name>
        <dbReference type="ChEBI" id="CHEBI:58210"/>
    </ligand>
</feature>
<feature type="binding site" evidence="6 7">
    <location>
        <position position="92"/>
    </location>
    <ligand>
        <name>FMN</name>
        <dbReference type="ChEBI" id="CHEBI:58210"/>
    </ligand>
</feature>
<organism evidence="10 11">
    <name type="scientific">Roseovarius halotolerans</name>
    <dbReference type="NCBI Taxonomy" id="505353"/>
    <lineage>
        <taxon>Bacteria</taxon>
        <taxon>Pseudomonadati</taxon>
        <taxon>Pseudomonadota</taxon>
        <taxon>Alphaproteobacteria</taxon>
        <taxon>Rhodobacterales</taxon>
        <taxon>Roseobacteraceae</taxon>
        <taxon>Roseovarius</taxon>
    </lineage>
</organism>
<dbReference type="Gene3D" id="2.30.110.10">
    <property type="entry name" value="Electron Transport, Fmn-binding Protein, Chain A"/>
    <property type="match status" value="1"/>
</dbReference>
<gene>
    <name evidence="6 10" type="primary">pdxH</name>
    <name evidence="10" type="ORF">ROH8110_02235</name>
</gene>
<evidence type="ECO:0000259" key="8">
    <source>
        <dbReference type="Pfam" id="PF01243"/>
    </source>
</evidence>
<dbReference type="AlphaFoldDB" id="A0A1X6Z8E1"/>
<feature type="domain" description="Pyridoxamine 5'-phosphate oxidase N-terminal" evidence="8">
    <location>
        <begin position="20"/>
        <end position="146"/>
    </location>
</feature>
<dbReference type="InterPro" id="IPR019576">
    <property type="entry name" value="Pyridoxamine_oxidase_dimer_C"/>
</dbReference>
<keyword evidence="2 6" id="KW-0285">Flavoprotein</keyword>
<feature type="domain" description="Pyridoxine 5'-phosphate oxidase dimerisation C-terminal" evidence="9">
    <location>
        <begin position="158"/>
        <end position="200"/>
    </location>
</feature>
<keyword evidence="5 6" id="KW-0664">Pyridoxine biosynthesis</keyword>
<evidence type="ECO:0000313" key="10">
    <source>
        <dbReference type="EMBL" id="SLN43292.1"/>
    </source>
</evidence>
<evidence type="ECO:0000256" key="7">
    <source>
        <dbReference type="PIRSR" id="PIRSR000190-2"/>
    </source>
</evidence>
<evidence type="ECO:0000256" key="5">
    <source>
        <dbReference type="ARBA" id="ARBA00023096"/>
    </source>
</evidence>
<dbReference type="PROSITE" id="PS01064">
    <property type="entry name" value="PYRIDOX_OXIDASE"/>
    <property type="match status" value="1"/>
</dbReference>
<keyword evidence="4 6" id="KW-0560">Oxidoreductase</keyword>
<dbReference type="PIRSF" id="PIRSF000190">
    <property type="entry name" value="Pyd_amn-ph_oxd"/>
    <property type="match status" value="1"/>
</dbReference>
<comment type="caution">
    <text evidence="6">Lacks conserved residue(s) required for the propagation of feature annotation.</text>
</comment>
<evidence type="ECO:0000256" key="3">
    <source>
        <dbReference type="ARBA" id="ARBA00022643"/>
    </source>
</evidence>
<dbReference type="NCBIfam" id="TIGR00558">
    <property type="entry name" value="pdxH"/>
    <property type="match status" value="1"/>
</dbReference>
<comment type="pathway">
    <text evidence="6">Cofactor metabolism; pyridoxal 5'-phosphate salvage; pyridoxal 5'-phosphate from pyridoxine 5'-phosphate: step 1/1.</text>
</comment>
<keyword evidence="3 6" id="KW-0288">FMN</keyword>
<comment type="similarity">
    <text evidence="1 6">Belongs to the pyridoxamine 5'-phosphate oxidase family.</text>
</comment>
<dbReference type="InterPro" id="IPR019740">
    <property type="entry name" value="Pyridox_Oxase_CS"/>
</dbReference>
<evidence type="ECO:0000313" key="11">
    <source>
        <dbReference type="Proteomes" id="UP000193207"/>
    </source>
</evidence>
<feature type="binding site" evidence="6 7">
    <location>
        <position position="181"/>
    </location>
    <ligand>
        <name>FMN</name>
        <dbReference type="ChEBI" id="CHEBI:58210"/>
    </ligand>
</feature>
<feature type="binding site" evidence="6">
    <location>
        <begin position="177"/>
        <end position="179"/>
    </location>
    <ligand>
        <name>substrate</name>
    </ligand>
</feature>
<sequence>MDRTGIFAGDDPFVIAREWLDEATKSEINDPNAMALATVDQDGLPNVRMVLLKEISADAFWFYTNYQSAKGRELEHSGRAALVLHWKSLRRQLRIRGNVTREDGAAADAYFASRSLKSRLGAWASHQSQPLESRGALMARVAKITAQKGTNPPRPDFWGGFRLEPVEMEFWADGAFRLHDRFVWRREGPENEWEIQRLNP</sequence>
<keyword evidence="11" id="KW-1185">Reference proteome</keyword>
<dbReference type="GO" id="GO:0010181">
    <property type="term" value="F:FMN binding"/>
    <property type="evidence" value="ECO:0007669"/>
    <property type="project" value="UniProtKB-UniRule"/>
</dbReference>
<comment type="subunit">
    <text evidence="6">Homodimer.</text>
</comment>
<feature type="binding site" evidence="6">
    <location>
        <position position="118"/>
    </location>
    <ligand>
        <name>substrate</name>
    </ligand>
</feature>
<evidence type="ECO:0000256" key="1">
    <source>
        <dbReference type="ARBA" id="ARBA00007301"/>
    </source>
</evidence>
<dbReference type="HAMAP" id="MF_01629">
    <property type="entry name" value="PdxH"/>
    <property type="match status" value="1"/>
</dbReference>
<feature type="binding site" evidence="6 7">
    <location>
        <begin position="127"/>
        <end position="128"/>
    </location>
    <ligand>
        <name>FMN</name>
        <dbReference type="ChEBI" id="CHEBI:58210"/>
    </ligand>
</feature>
<dbReference type="SUPFAM" id="SSF50475">
    <property type="entry name" value="FMN-binding split barrel"/>
    <property type="match status" value="1"/>
</dbReference>
<dbReference type="GO" id="GO:0004733">
    <property type="term" value="F:pyridoxamine phosphate oxidase activity"/>
    <property type="evidence" value="ECO:0007669"/>
    <property type="project" value="UniProtKB-UniRule"/>
</dbReference>
<dbReference type="PANTHER" id="PTHR10851:SF0">
    <property type="entry name" value="PYRIDOXINE-5'-PHOSPHATE OXIDASE"/>
    <property type="match status" value="1"/>
</dbReference>
<dbReference type="PANTHER" id="PTHR10851">
    <property type="entry name" value="PYRIDOXINE-5-PHOSPHATE OXIDASE"/>
    <property type="match status" value="1"/>
</dbReference>
<comment type="catalytic activity">
    <reaction evidence="6">
        <text>pyridoxamine 5'-phosphate + O2 + H2O = pyridoxal 5'-phosphate + H2O2 + NH4(+)</text>
        <dbReference type="Rhea" id="RHEA:15817"/>
        <dbReference type="ChEBI" id="CHEBI:15377"/>
        <dbReference type="ChEBI" id="CHEBI:15379"/>
        <dbReference type="ChEBI" id="CHEBI:16240"/>
        <dbReference type="ChEBI" id="CHEBI:28938"/>
        <dbReference type="ChEBI" id="CHEBI:58451"/>
        <dbReference type="ChEBI" id="CHEBI:597326"/>
        <dbReference type="EC" id="1.4.3.5"/>
    </reaction>
</comment>